<evidence type="ECO:0000256" key="2">
    <source>
        <dbReference type="ARBA" id="ARBA00004192"/>
    </source>
</evidence>
<feature type="region of interest" description="Disordered" evidence="18">
    <location>
        <begin position="74"/>
        <end position="121"/>
    </location>
</feature>
<keyword evidence="8 17" id="KW-0945">Host-virus interaction</keyword>
<dbReference type="Proteomes" id="UP000201973">
    <property type="component" value="Segment DNA A"/>
</dbReference>
<dbReference type="Pfam" id="PF01440">
    <property type="entry name" value="Gemini_AL2"/>
    <property type="match status" value="1"/>
</dbReference>
<reference evidence="19" key="1">
    <citation type="submission" date="1999-10" db="EMBL/GenBank/DDBJ databases">
        <authorList>
            <person name="Chiemsombat P."/>
            <person name="Warin N."/>
            <person name="Attathom S."/>
            <person name="Chatchawankarnpanich O."/>
        </authorList>
    </citation>
    <scope>NUCLEOTIDE SEQUENCE [LARGE SCALE GENOMIC DNA]</scope>
</reference>
<comment type="domain">
    <text evidence="17">The zinc finger and the transactivation region are involved in PTGS suppression.</text>
</comment>
<evidence type="ECO:0000256" key="9">
    <source>
        <dbReference type="ARBA" id="ARBA00022632"/>
    </source>
</evidence>
<evidence type="ECO:0000256" key="5">
    <source>
        <dbReference type="ARBA" id="ARBA00022463"/>
    </source>
</evidence>
<dbReference type="GO" id="GO:0052170">
    <property type="term" value="P:symbiont-mediated suppression of host innate immune response"/>
    <property type="evidence" value="ECO:0007669"/>
    <property type="project" value="UniProtKB-KW"/>
</dbReference>
<keyword evidence="14 17" id="KW-0010">Activator</keyword>
<dbReference type="EMBL" id="AF134484">
    <property type="protein sequence ID" value="AAF02099.1"/>
    <property type="molecule type" value="Genomic_DNA"/>
</dbReference>
<evidence type="ECO:0000256" key="1">
    <source>
        <dbReference type="ARBA" id="ARBA00004147"/>
    </source>
</evidence>
<evidence type="ECO:0000256" key="7">
    <source>
        <dbReference type="ARBA" id="ARBA00022562"/>
    </source>
</evidence>
<keyword evidence="9" id="KW-1090">Inhibition of host innate immune response by virus</keyword>
<feature type="compositionally biased region" description="Polar residues" evidence="18">
    <location>
        <begin position="111"/>
        <end position="121"/>
    </location>
</feature>
<keyword evidence="6" id="KW-0597">Phosphoprotein</keyword>
<dbReference type="KEGG" id="vg:1450356"/>
<dbReference type="GO" id="GO:0003677">
    <property type="term" value="F:DNA binding"/>
    <property type="evidence" value="ECO:0007669"/>
    <property type="project" value="UniProtKB-KW"/>
</dbReference>
<evidence type="ECO:0000256" key="4">
    <source>
        <dbReference type="ARBA" id="ARBA00014388"/>
    </source>
</evidence>
<comment type="similarity">
    <text evidence="3 17">Belongs to the geminiviridae transcriptional activator protein family.</text>
</comment>
<evidence type="ECO:0000256" key="18">
    <source>
        <dbReference type="SAM" id="MobiDB-lite"/>
    </source>
</evidence>
<comment type="subunit">
    <text evidence="17">Monomer. Homodimer. Homooligomer. Self-interaction correlates with nuclear localization and efficient activation of transcription.</text>
</comment>
<feature type="compositionally biased region" description="Basic residues" evidence="18">
    <location>
        <begin position="17"/>
        <end position="28"/>
    </location>
</feature>
<evidence type="ECO:0000313" key="20">
    <source>
        <dbReference type="Proteomes" id="UP000201973"/>
    </source>
</evidence>
<accession>Q9PY61</accession>
<dbReference type="RefSeq" id="NP_050016.1">
    <property type="nucleotide sequence ID" value="NC_000882.1"/>
</dbReference>
<evidence type="ECO:0000313" key="19">
    <source>
        <dbReference type="EMBL" id="AAF02099.1"/>
    </source>
</evidence>
<dbReference type="PRINTS" id="PR00230">
    <property type="entry name" value="GEMCOATAL2"/>
</dbReference>
<evidence type="ECO:0000256" key="15">
    <source>
        <dbReference type="ARBA" id="ARBA00023200"/>
    </source>
</evidence>
<dbReference type="GeneID" id="1450356"/>
<feature type="compositionally biased region" description="Low complexity" evidence="18">
    <location>
        <begin position="1"/>
        <end position="12"/>
    </location>
</feature>
<dbReference type="GO" id="GO:0008270">
    <property type="term" value="F:zinc ion binding"/>
    <property type="evidence" value="ECO:0007669"/>
    <property type="project" value="UniProtKB-KW"/>
</dbReference>
<keyword evidence="7 17" id="KW-1048">Host nucleus</keyword>
<feature type="compositionally biased region" description="Polar residues" evidence="18">
    <location>
        <begin position="74"/>
        <end position="86"/>
    </location>
</feature>
<keyword evidence="12 17" id="KW-0862">Zinc</keyword>
<evidence type="ECO:0000256" key="8">
    <source>
        <dbReference type="ARBA" id="ARBA00022581"/>
    </source>
</evidence>
<comment type="subcellular location">
    <subcellularLocation>
        <location evidence="2 17">Host cytoplasm</location>
    </subcellularLocation>
    <subcellularLocation>
        <location evidence="1 17">Host nucleus</location>
    </subcellularLocation>
</comment>
<dbReference type="GO" id="GO:0042025">
    <property type="term" value="C:host cell nucleus"/>
    <property type="evidence" value="ECO:0007669"/>
    <property type="project" value="UniProtKB-SubCell"/>
</dbReference>
<evidence type="ECO:0000256" key="16">
    <source>
        <dbReference type="ARBA" id="ARBA00023280"/>
    </source>
</evidence>
<organism evidence="19 20">
    <name type="scientific">Pepper leaf curl virus</name>
    <dbReference type="NCBI Taxonomy" id="83839"/>
    <lineage>
        <taxon>Viruses</taxon>
        <taxon>Monodnaviria</taxon>
        <taxon>Shotokuvirae</taxon>
        <taxon>Cressdnaviricota</taxon>
        <taxon>Repensiviricetes</taxon>
        <taxon>Geplafuvirales</taxon>
        <taxon>Geminiviridae</taxon>
        <taxon>Begomovirus</taxon>
        <taxon>Begomovirus capsici</taxon>
    </lineage>
</organism>
<comment type="function">
    <text evidence="17">Strong activator of the late viral genes promoters. Acts as a suppressor of RNA-mediated gene silencing, also known as post-transcriptional gene silencing (PTGS), a mechanism of plant viral defense that limits the accumulation of viral RNAs. Also suppresses the host basal defense by interacting with and inhibiting SNF1 kinase, a key regulator of cell metabolism implicated in innate antiviral defense. Determines pathogenicity.</text>
</comment>
<keyword evidence="10 17" id="KW-0479">Metal-binding</keyword>
<evidence type="ECO:0000256" key="17">
    <source>
        <dbReference type="RuleBase" id="RU363028"/>
    </source>
</evidence>
<keyword evidence="11 17" id="KW-0863">Zinc-finger</keyword>
<evidence type="ECO:0000256" key="13">
    <source>
        <dbReference type="ARBA" id="ARBA00023125"/>
    </source>
</evidence>
<dbReference type="GO" id="GO:0005198">
    <property type="term" value="F:structural molecule activity"/>
    <property type="evidence" value="ECO:0007669"/>
    <property type="project" value="InterPro"/>
</dbReference>
<keyword evidence="16" id="KW-0899">Viral immunoevasion</keyword>
<feature type="region of interest" description="Disordered" evidence="18">
    <location>
        <begin position="1"/>
        <end position="28"/>
    </location>
</feature>
<keyword evidence="5 17" id="KW-0941">Suppressor of RNA silencing</keyword>
<evidence type="ECO:0000256" key="11">
    <source>
        <dbReference type="ARBA" id="ARBA00022771"/>
    </source>
</evidence>
<keyword evidence="15 17" id="KW-1035">Host cytoplasm</keyword>
<proteinExistence type="inferred from homology"/>
<sequence length="137" mass="15180">MQSSSPSKAHSSQVPIKVRHRIAKKTTRRRRVDLPCGCSYFVALGCHPHGFTHRGTSHCSSSSSSREWRIYLDGQQSPIFQNNTTPREAVPEEPRHNHGANPVQLQPEESGGTTPMLSNLPNLDSFTSSDLAFLKSI</sequence>
<evidence type="ECO:0000256" key="10">
    <source>
        <dbReference type="ARBA" id="ARBA00022723"/>
    </source>
</evidence>
<dbReference type="GO" id="GO:0019028">
    <property type="term" value="C:viral capsid"/>
    <property type="evidence" value="ECO:0007669"/>
    <property type="project" value="InterPro"/>
</dbReference>
<dbReference type="InterPro" id="IPR000942">
    <property type="entry name" value="Gemini_AL2"/>
</dbReference>
<keyword evidence="13 17" id="KW-0238">DNA-binding</keyword>
<keyword evidence="20" id="KW-1185">Reference proteome</keyword>
<name>Q9PY61_9GEMI</name>
<evidence type="ECO:0000256" key="3">
    <source>
        <dbReference type="ARBA" id="ARBA00007672"/>
    </source>
</evidence>
<evidence type="ECO:0000256" key="14">
    <source>
        <dbReference type="ARBA" id="ARBA00023159"/>
    </source>
</evidence>
<evidence type="ECO:0000256" key="6">
    <source>
        <dbReference type="ARBA" id="ARBA00022553"/>
    </source>
</evidence>
<dbReference type="GO" id="GO:0030430">
    <property type="term" value="C:host cell cytoplasm"/>
    <property type="evidence" value="ECO:0007669"/>
    <property type="project" value="UniProtKB-SubCell"/>
</dbReference>
<evidence type="ECO:0000256" key="12">
    <source>
        <dbReference type="ARBA" id="ARBA00022833"/>
    </source>
</evidence>
<dbReference type="OrthoDB" id="11041at10239"/>
<protein>
    <recommendedName>
        <fullName evidence="4 17">Transcriptional activator protein</fullName>
        <shortName evidence="17">TrAP</shortName>
    </recommendedName>
</protein>